<evidence type="ECO:0000313" key="2">
    <source>
        <dbReference type="EMBL" id="MFG6108869.1"/>
    </source>
</evidence>
<evidence type="ECO:0000256" key="1">
    <source>
        <dbReference type="SAM" id="MobiDB-lite"/>
    </source>
</evidence>
<gene>
    <name evidence="2" type="ORF">ACEU0G_002863</name>
</gene>
<evidence type="ECO:0008006" key="4">
    <source>
        <dbReference type="Google" id="ProtNLM"/>
    </source>
</evidence>
<dbReference type="RefSeq" id="WP_394162303.1">
    <property type="nucleotide sequence ID" value="NZ_JBHGCJ010000003.1"/>
</dbReference>
<sequence>MTNLLTFHVPNVRSKASIDFKLDARPFLSTQFQPLVPAETLPAPNSVEMWAAAHDCGYGVSWDKRVECSGKEWQALHRHLYQRLRFHLTLLENASPLAHLPPGSALRSPRCWKPRKDRHFPTPWVRSTAASPPDAGVPEAMPATPDTCGDSGITR</sequence>
<feature type="region of interest" description="Disordered" evidence="1">
    <location>
        <begin position="122"/>
        <end position="155"/>
    </location>
</feature>
<evidence type="ECO:0000313" key="3">
    <source>
        <dbReference type="Proteomes" id="UP001605261"/>
    </source>
</evidence>
<protein>
    <recommendedName>
        <fullName evidence="4">DUF2442 domain-containing protein</fullName>
    </recommendedName>
</protein>
<dbReference type="EMBL" id="JBHGCJ010000003">
    <property type="protein sequence ID" value="MFG6108869.1"/>
    <property type="molecule type" value="Genomic_DNA"/>
</dbReference>
<dbReference type="Proteomes" id="UP001605261">
    <property type="component" value="Unassembled WGS sequence"/>
</dbReference>
<name>A0ABW7CV72_9GAMM</name>
<comment type="caution">
    <text evidence="2">The sequence shown here is derived from an EMBL/GenBank/DDBJ whole genome shotgun (WGS) entry which is preliminary data.</text>
</comment>
<reference evidence="2 3" key="1">
    <citation type="submission" date="2024-09" db="EMBL/GenBank/DDBJ databases">
        <authorList>
            <consortium name="All-Russian atlas of soil microorganisms"/>
            <consortium name="as a basis for the search for new antimicrobial producers and enzymes with unique properties"/>
            <person name="Sokolova E.A."/>
            <person name="Voronina E.N."/>
        </authorList>
    </citation>
    <scope>NUCLEOTIDE SEQUENCE [LARGE SCALE GENOMIC DNA]</scope>
    <source>
        <strain evidence="2 3">AF-22b-331.1</strain>
    </source>
</reference>
<accession>A0ABW7CV72</accession>
<organism evidence="2 3">
    <name type="scientific">Stenotrophomonas nematodicola</name>
    <dbReference type="NCBI Taxonomy" id="2656746"/>
    <lineage>
        <taxon>Bacteria</taxon>
        <taxon>Pseudomonadati</taxon>
        <taxon>Pseudomonadota</taxon>
        <taxon>Gammaproteobacteria</taxon>
        <taxon>Lysobacterales</taxon>
        <taxon>Lysobacteraceae</taxon>
        <taxon>Stenotrophomonas</taxon>
    </lineage>
</organism>
<keyword evidence="3" id="KW-1185">Reference proteome</keyword>
<proteinExistence type="predicted"/>